<dbReference type="EMBL" id="BGPR01095159">
    <property type="protein sequence ID" value="GBM37377.1"/>
    <property type="molecule type" value="Genomic_DNA"/>
</dbReference>
<feature type="non-terminal residue" evidence="2">
    <location>
        <position position="1"/>
    </location>
</feature>
<dbReference type="Proteomes" id="UP000499080">
    <property type="component" value="Unassembled WGS sequence"/>
</dbReference>
<protein>
    <submittedName>
        <fullName evidence="2">Uncharacterized protein</fullName>
    </submittedName>
</protein>
<dbReference type="AlphaFoldDB" id="A0A4Y2F8P7"/>
<organism evidence="2 3">
    <name type="scientific">Araneus ventricosus</name>
    <name type="common">Orbweaver spider</name>
    <name type="synonym">Epeira ventricosa</name>
    <dbReference type="NCBI Taxonomy" id="182803"/>
    <lineage>
        <taxon>Eukaryota</taxon>
        <taxon>Metazoa</taxon>
        <taxon>Ecdysozoa</taxon>
        <taxon>Arthropoda</taxon>
        <taxon>Chelicerata</taxon>
        <taxon>Arachnida</taxon>
        <taxon>Araneae</taxon>
        <taxon>Araneomorphae</taxon>
        <taxon>Entelegynae</taxon>
        <taxon>Araneoidea</taxon>
        <taxon>Araneidae</taxon>
        <taxon>Araneus</taxon>
    </lineage>
</organism>
<accession>A0A4Y2F8P7</accession>
<comment type="caution">
    <text evidence="2">The sequence shown here is derived from an EMBL/GenBank/DDBJ whole genome shotgun (WGS) entry which is preliminary data.</text>
</comment>
<proteinExistence type="predicted"/>
<keyword evidence="3" id="KW-1185">Reference proteome</keyword>
<gene>
    <name evidence="2" type="ORF">AVEN_213092_1</name>
</gene>
<evidence type="ECO:0000256" key="1">
    <source>
        <dbReference type="SAM" id="MobiDB-lite"/>
    </source>
</evidence>
<feature type="region of interest" description="Disordered" evidence="1">
    <location>
        <begin position="22"/>
        <end position="46"/>
    </location>
</feature>
<evidence type="ECO:0000313" key="2">
    <source>
        <dbReference type="EMBL" id="GBM37377.1"/>
    </source>
</evidence>
<name>A0A4Y2F8P7_ARAVE</name>
<reference evidence="2 3" key="1">
    <citation type="journal article" date="2019" name="Sci. Rep.">
        <title>Orb-weaving spider Araneus ventricosus genome elucidates the spidroin gene catalogue.</title>
        <authorList>
            <person name="Kono N."/>
            <person name="Nakamura H."/>
            <person name="Ohtoshi R."/>
            <person name="Moran D.A.P."/>
            <person name="Shinohara A."/>
            <person name="Yoshida Y."/>
            <person name="Fujiwara M."/>
            <person name="Mori M."/>
            <person name="Tomita M."/>
            <person name="Arakawa K."/>
        </authorList>
    </citation>
    <scope>NUCLEOTIDE SEQUENCE [LARGE SCALE GENOMIC DNA]</scope>
</reference>
<evidence type="ECO:0000313" key="3">
    <source>
        <dbReference type="Proteomes" id="UP000499080"/>
    </source>
</evidence>
<sequence>LFKSLEEDAVRAQMVIMKAQELARSESAEDVDGHLEGELNHSTKLT</sequence>